<protein>
    <recommendedName>
        <fullName evidence="4">Scaffolding protein</fullName>
    </recommendedName>
</protein>
<feature type="non-terminal residue" evidence="2">
    <location>
        <position position="1"/>
    </location>
</feature>
<feature type="region of interest" description="Disordered" evidence="1">
    <location>
        <begin position="215"/>
        <end position="282"/>
    </location>
</feature>
<feature type="compositionally biased region" description="Acidic residues" evidence="1">
    <location>
        <begin position="1"/>
        <end position="17"/>
    </location>
</feature>
<feature type="compositionally biased region" description="Low complexity" evidence="1">
    <location>
        <begin position="239"/>
        <end position="267"/>
    </location>
</feature>
<evidence type="ECO:0000313" key="3">
    <source>
        <dbReference type="Proteomes" id="UP001189429"/>
    </source>
</evidence>
<evidence type="ECO:0000313" key="2">
    <source>
        <dbReference type="EMBL" id="CAK0831305.1"/>
    </source>
</evidence>
<feature type="region of interest" description="Disordered" evidence="1">
    <location>
        <begin position="1"/>
        <end position="54"/>
    </location>
</feature>
<accession>A0ABN9SHZ7</accession>
<feature type="non-terminal residue" evidence="2">
    <location>
        <position position="302"/>
    </location>
</feature>
<dbReference type="Proteomes" id="UP001189429">
    <property type="component" value="Unassembled WGS sequence"/>
</dbReference>
<proteinExistence type="predicted"/>
<feature type="compositionally biased region" description="Basic and acidic residues" evidence="1">
    <location>
        <begin position="215"/>
        <end position="229"/>
    </location>
</feature>
<reference evidence="2" key="1">
    <citation type="submission" date="2023-10" db="EMBL/GenBank/DDBJ databases">
        <authorList>
            <person name="Chen Y."/>
            <person name="Shah S."/>
            <person name="Dougan E. K."/>
            <person name="Thang M."/>
            <person name="Chan C."/>
        </authorList>
    </citation>
    <scope>NUCLEOTIDE SEQUENCE [LARGE SCALE GENOMIC DNA]</scope>
</reference>
<sequence>FDESQDEDGFFDADSGNESESVPGPGQPAPPGILRRAPSPNRASGKGYKDGGDARHHLRQALAAVTDPVVKKDLEMQIAKLNLAADTEPELGVVEALRRADGAKRNAEHIHEQAVAAVLRIRSNLAAAEGKEATTAINLAKAVDARKVAALAVTEAEGLGGTPLAAEASEKKILNAEWDETFFGSIDGLDATPEEKAALLTLKQQEHRRIIEERAAKKRKAENGKKQQDEQSSAEVPKAHPAAGGAGAESPTGPAAASAAGQATSTPEGPTANVNEQQRIAEEAKKLSGAKFAAAAMATKAK</sequence>
<organism evidence="2 3">
    <name type="scientific">Prorocentrum cordatum</name>
    <dbReference type="NCBI Taxonomy" id="2364126"/>
    <lineage>
        <taxon>Eukaryota</taxon>
        <taxon>Sar</taxon>
        <taxon>Alveolata</taxon>
        <taxon>Dinophyceae</taxon>
        <taxon>Prorocentrales</taxon>
        <taxon>Prorocentraceae</taxon>
        <taxon>Prorocentrum</taxon>
    </lineage>
</organism>
<evidence type="ECO:0008006" key="4">
    <source>
        <dbReference type="Google" id="ProtNLM"/>
    </source>
</evidence>
<name>A0ABN9SHZ7_9DINO</name>
<comment type="caution">
    <text evidence="2">The sequence shown here is derived from an EMBL/GenBank/DDBJ whole genome shotgun (WGS) entry which is preliminary data.</text>
</comment>
<keyword evidence="3" id="KW-1185">Reference proteome</keyword>
<evidence type="ECO:0000256" key="1">
    <source>
        <dbReference type="SAM" id="MobiDB-lite"/>
    </source>
</evidence>
<dbReference type="EMBL" id="CAUYUJ010011189">
    <property type="protein sequence ID" value="CAK0831305.1"/>
    <property type="molecule type" value="Genomic_DNA"/>
</dbReference>
<gene>
    <name evidence="2" type="ORF">PCOR1329_LOCUS29651</name>
</gene>